<feature type="compositionally biased region" description="Polar residues" evidence="1">
    <location>
        <begin position="1"/>
        <end position="29"/>
    </location>
</feature>
<organism evidence="3 4">
    <name type="scientific">Exophiala xenobiotica</name>
    <dbReference type="NCBI Taxonomy" id="348802"/>
    <lineage>
        <taxon>Eukaryota</taxon>
        <taxon>Fungi</taxon>
        <taxon>Dikarya</taxon>
        <taxon>Ascomycota</taxon>
        <taxon>Pezizomycotina</taxon>
        <taxon>Eurotiomycetes</taxon>
        <taxon>Chaetothyriomycetidae</taxon>
        <taxon>Chaetothyriales</taxon>
        <taxon>Herpotrichiellaceae</taxon>
        <taxon>Exophiala</taxon>
    </lineage>
</organism>
<feature type="region of interest" description="Disordered" evidence="1">
    <location>
        <begin position="1"/>
        <end position="129"/>
    </location>
</feature>
<keyword evidence="2" id="KW-0812">Transmembrane</keyword>
<dbReference type="AlphaFoldDB" id="A0A0D2CZR8"/>
<dbReference type="GeneID" id="25326286"/>
<dbReference type="PANTHER" id="PTHR37544:SF3">
    <property type="entry name" value="SPRAY"/>
    <property type="match status" value="1"/>
</dbReference>
<evidence type="ECO:0000256" key="1">
    <source>
        <dbReference type="SAM" id="MobiDB-lite"/>
    </source>
</evidence>
<evidence type="ECO:0000313" key="3">
    <source>
        <dbReference type="EMBL" id="KIW55647.1"/>
    </source>
</evidence>
<evidence type="ECO:0000256" key="2">
    <source>
        <dbReference type="SAM" id="Phobius"/>
    </source>
</evidence>
<dbReference type="Proteomes" id="UP000054342">
    <property type="component" value="Unassembled WGS sequence"/>
</dbReference>
<name>A0A0D2CZR8_9EURO</name>
<dbReference type="EMBL" id="KN847319">
    <property type="protein sequence ID" value="KIW55647.1"/>
    <property type="molecule type" value="Genomic_DNA"/>
</dbReference>
<keyword evidence="4" id="KW-1185">Reference proteome</keyword>
<proteinExistence type="predicted"/>
<dbReference type="HOGENOM" id="CLU_361700_0_0_1"/>
<reference evidence="3 4" key="1">
    <citation type="submission" date="2015-01" db="EMBL/GenBank/DDBJ databases">
        <title>The Genome Sequence of Exophiala xenobiotica CBS118157.</title>
        <authorList>
            <consortium name="The Broad Institute Genomics Platform"/>
            <person name="Cuomo C."/>
            <person name="de Hoog S."/>
            <person name="Gorbushina A."/>
            <person name="Stielow B."/>
            <person name="Teixiera M."/>
            <person name="Abouelleil A."/>
            <person name="Chapman S.B."/>
            <person name="Priest M."/>
            <person name="Young S.K."/>
            <person name="Wortman J."/>
            <person name="Nusbaum C."/>
            <person name="Birren B."/>
        </authorList>
    </citation>
    <scope>NUCLEOTIDE SEQUENCE [LARGE SCALE GENOMIC DNA]</scope>
    <source>
        <strain evidence="3 4">CBS 118157</strain>
    </source>
</reference>
<feature type="compositionally biased region" description="Low complexity" evidence="1">
    <location>
        <begin position="30"/>
        <end position="72"/>
    </location>
</feature>
<keyword evidence="2" id="KW-1133">Transmembrane helix</keyword>
<dbReference type="RefSeq" id="XP_013316231.1">
    <property type="nucleotide sequence ID" value="XM_013460777.1"/>
</dbReference>
<evidence type="ECO:0000313" key="4">
    <source>
        <dbReference type="Proteomes" id="UP000054342"/>
    </source>
</evidence>
<protein>
    <submittedName>
        <fullName evidence="3">Uncharacterized protein</fullName>
    </submittedName>
</protein>
<dbReference type="Pfam" id="PF11915">
    <property type="entry name" value="DUF3433"/>
    <property type="match status" value="1"/>
</dbReference>
<gene>
    <name evidence="3" type="ORF">PV05_04378</name>
</gene>
<dbReference type="PANTHER" id="PTHR37544">
    <property type="entry name" value="SPRAY-RELATED"/>
    <property type="match status" value="1"/>
</dbReference>
<dbReference type="STRING" id="348802.A0A0D2CZR8"/>
<sequence>MATQHSQIGSPHTPSTSFQMSNLSTSQSNATATAPSVASSAPGGRSSTAGTSPPVSSLSSAGSSSAIQQQPQLPSGTLPRTNAATPQTTANPPQTSPPSQPGSSTSATMVPPANGSIPPRNPAQPSRSRLRFSLPRSLTLLSRRSTFTGAPKEWKSTWLQLWALIILLLVTLGFAGTILGLAQRSNNKSGIVKIRNSSPGRTVAGVTIGLSLTWKQIPVFIFQSYSLCVAATVEAYADRQPFVELWNAQGAPAKLTVLLNYAAVLGPVKPWRAFRNKHVLVGFLFIMNFILSFLVTPFAASLLYIDNDQTFPTATNVNRTTFFNEGALKASTQLYQMLSYVDGIQLYDTPLPAWTASTNHSYSFAPFELPPALAGGTNNLTVVQNATFLSLECRELTRGSDYEVTDAPGPKQWTVSGSDRGCDFNSLYSHVGSFQNYAQTFGADYCPSNFPSSEGRIFLFAARAPDGDGSAVRDFHLISCTSTYYNHSGQLEVALDPSSSRPVVRSFTPTGSPSAMEPRPEFWKLFEKTTNELRAEDPTATWAATILGRCVVENAAQNATISEAFQASRLIPSLESTMSLVYAVTAATYLRSPLSTQTAAPTMTGTLYPQTNILRMVPAIAYSFFGILILNAVLVSVVVLSMLRTRSILYEEPAGILSYAVLAAHSADFTATAEALRGTVADGRCTEAYQKGAALPGDYRDSKWTVKYTPSVPLGRIEKVLTVPAPTP</sequence>
<feature type="transmembrane region" description="Helical" evidence="2">
    <location>
        <begin position="619"/>
        <end position="643"/>
    </location>
</feature>
<dbReference type="InterPro" id="IPR021840">
    <property type="entry name" value="DUF3433"/>
</dbReference>
<dbReference type="OrthoDB" id="3522351at2759"/>
<keyword evidence="2" id="KW-0472">Membrane</keyword>
<feature type="transmembrane region" description="Helical" evidence="2">
    <location>
        <begin position="161"/>
        <end position="182"/>
    </location>
</feature>
<feature type="compositionally biased region" description="Low complexity" evidence="1">
    <location>
        <begin position="81"/>
        <end position="93"/>
    </location>
</feature>
<feature type="transmembrane region" description="Helical" evidence="2">
    <location>
        <begin position="279"/>
        <end position="305"/>
    </location>
</feature>
<accession>A0A0D2CZR8</accession>